<dbReference type="PANTHER" id="PTHR43806:SF67">
    <property type="entry name" value="EGF-LIKE DOMAIN-CONTAINING PROTEIN"/>
    <property type="match status" value="1"/>
</dbReference>
<evidence type="ECO:0000256" key="3">
    <source>
        <dbReference type="ARBA" id="ARBA00022801"/>
    </source>
</evidence>
<evidence type="ECO:0000256" key="4">
    <source>
        <dbReference type="ARBA" id="ARBA00022825"/>
    </source>
</evidence>
<dbReference type="InterPro" id="IPR036852">
    <property type="entry name" value="Peptidase_S8/S53_dom_sf"/>
</dbReference>
<accession>A0A4R7UCG3</accession>
<dbReference type="PROSITE" id="PS51892">
    <property type="entry name" value="SUBTILASE"/>
    <property type="match status" value="1"/>
</dbReference>
<dbReference type="OrthoDB" id="394913at2"/>
<dbReference type="GO" id="GO:0006508">
    <property type="term" value="P:proteolysis"/>
    <property type="evidence" value="ECO:0007669"/>
    <property type="project" value="UniProtKB-KW"/>
</dbReference>
<feature type="active site" description="Charge relay system" evidence="5">
    <location>
        <position position="252"/>
    </location>
</feature>
<evidence type="ECO:0000256" key="5">
    <source>
        <dbReference type="PROSITE-ProRule" id="PRU01240"/>
    </source>
</evidence>
<keyword evidence="4 5" id="KW-0720">Serine protease</keyword>
<keyword evidence="8" id="KW-1185">Reference proteome</keyword>
<dbReference type="PROSITE" id="PS00138">
    <property type="entry name" value="SUBTILASE_SER"/>
    <property type="match status" value="1"/>
</dbReference>
<proteinExistence type="inferred from homology"/>
<dbReference type="RefSeq" id="WP_134109977.1">
    <property type="nucleotide sequence ID" value="NZ_SOCN01000001.1"/>
</dbReference>
<dbReference type="Pfam" id="PF00082">
    <property type="entry name" value="Peptidase_S8"/>
    <property type="match status" value="1"/>
</dbReference>
<keyword evidence="3 5" id="KW-0378">Hydrolase</keyword>
<feature type="domain" description="Peptidase S8/S53" evidence="6">
    <location>
        <begin position="228"/>
        <end position="488"/>
    </location>
</feature>
<dbReference type="EMBL" id="SOCN01000001">
    <property type="protein sequence ID" value="TDV24097.1"/>
    <property type="molecule type" value="Genomic_DNA"/>
</dbReference>
<dbReference type="GO" id="GO:0004252">
    <property type="term" value="F:serine-type endopeptidase activity"/>
    <property type="evidence" value="ECO:0007669"/>
    <property type="project" value="UniProtKB-UniRule"/>
</dbReference>
<evidence type="ECO:0000313" key="8">
    <source>
        <dbReference type="Proteomes" id="UP000295757"/>
    </source>
</evidence>
<dbReference type="SUPFAM" id="SSF52743">
    <property type="entry name" value="Subtilisin-like"/>
    <property type="match status" value="1"/>
</dbReference>
<gene>
    <name evidence="7" type="ORF">BCF59_0041</name>
</gene>
<feature type="active site" description="Charge relay system" evidence="5">
    <location>
        <position position="227"/>
    </location>
</feature>
<name>A0A4R7UCG3_9BACT</name>
<dbReference type="InterPro" id="IPR050131">
    <property type="entry name" value="Peptidase_S8_subtilisin-like"/>
</dbReference>
<dbReference type="InterPro" id="IPR000209">
    <property type="entry name" value="Peptidase_S8/S53_dom"/>
</dbReference>
<evidence type="ECO:0000259" key="6">
    <source>
        <dbReference type="Pfam" id="PF00082"/>
    </source>
</evidence>
<organism evidence="7 8">
    <name type="scientific">Mycoplasmopsis mustelae</name>
    <dbReference type="NCBI Taxonomy" id="171289"/>
    <lineage>
        <taxon>Bacteria</taxon>
        <taxon>Bacillati</taxon>
        <taxon>Mycoplasmatota</taxon>
        <taxon>Mycoplasmoidales</taxon>
        <taxon>Metamycoplasmataceae</taxon>
        <taxon>Mycoplasmopsis</taxon>
    </lineage>
</organism>
<evidence type="ECO:0000256" key="1">
    <source>
        <dbReference type="ARBA" id="ARBA00011073"/>
    </source>
</evidence>
<evidence type="ECO:0000313" key="7">
    <source>
        <dbReference type="EMBL" id="TDV24097.1"/>
    </source>
</evidence>
<protein>
    <submittedName>
        <fullName evidence="7">Subtilase family protein</fullName>
    </submittedName>
</protein>
<dbReference type="Proteomes" id="UP000295757">
    <property type="component" value="Unassembled WGS sequence"/>
</dbReference>
<reference evidence="7 8" key="1">
    <citation type="submission" date="2019-03" db="EMBL/GenBank/DDBJ databases">
        <title>Genomic Encyclopedia of Archaeal and Bacterial Type Strains, Phase II (KMG-II): from individual species to whole genera.</title>
        <authorList>
            <person name="Goeker M."/>
        </authorList>
    </citation>
    <scope>NUCLEOTIDE SEQUENCE [LARGE SCALE GENOMIC DNA]</scope>
    <source>
        <strain evidence="7 8">ATCC 35214</strain>
    </source>
</reference>
<dbReference type="Gene3D" id="3.40.50.200">
    <property type="entry name" value="Peptidase S8/S53 domain"/>
    <property type="match status" value="1"/>
</dbReference>
<dbReference type="PANTHER" id="PTHR43806">
    <property type="entry name" value="PEPTIDASE S8"/>
    <property type="match status" value="1"/>
</dbReference>
<keyword evidence="2 5" id="KW-0645">Protease</keyword>
<dbReference type="AlphaFoldDB" id="A0A4R7UCG3"/>
<sequence>MNKKLKKLFWITSGVVFATTVSVGYIYLPDNSKTQKTQTLWYEKYQNNKMVVRENKFNLNSANDANDININNHFELKLLLNYEFNDNTNNDFIKQKNHEFIDNIKKQDKLNRLVLNYETSEMMPIVWFYFKNENDRESFLKNIIEKNEIFQAIVFSNKKASQSKSLVSDIEHNDDAEVKDPYFKLDKKINNTNSTFVNFDAQKSREDKRGYANSSSIGVLEVKGTLDADKTEDYKKFGYEIYSDSLKNISHHAQEVSSIAAGEQGFDRFAKLYFASFTSFDSHWMKAIEWFVLNKGVRVINHSYGYNKDHPDYKYNENNFFLDYISRKYGVVNVFASGNGNDNKIKENEWIDGPNASFNNIVVGALDYNKLTKNATDRIADYSNYLLYDDYSDLAKPNVVAPGYLYSRYYYEDDFFKIKKYDDFRGTSFAAPIVSGLISTLLREKRFLDIDSKRLQAIKAIIGASSRTPNIIDKIEYKENGYSKIYGAGIVDFEKMLEATNNIEFKDISKNETGIIMTSKEFFVDKNKHIKGAISWLFNAGILKNKENLPTYNANVNWWWFLGPLGGIIANSIEGFRLTREKDEWYKTHINSERLNLETTNKKQGNNFFTDYDIILQKKDKYGNWYDIDKKNSIKSNDEILEYITSESGTYRFAIKKYADSLFNNSIDDSLALTYTIR</sequence>
<comment type="similarity">
    <text evidence="1 5">Belongs to the peptidase S8 family.</text>
</comment>
<feature type="active site" description="Charge relay system" evidence="5">
    <location>
        <position position="428"/>
    </location>
</feature>
<dbReference type="InterPro" id="IPR023828">
    <property type="entry name" value="Peptidase_S8_Ser-AS"/>
</dbReference>
<comment type="caution">
    <text evidence="7">The sequence shown here is derived from an EMBL/GenBank/DDBJ whole genome shotgun (WGS) entry which is preliminary data.</text>
</comment>
<evidence type="ECO:0000256" key="2">
    <source>
        <dbReference type="ARBA" id="ARBA00022670"/>
    </source>
</evidence>